<gene>
    <name evidence="1" type="ORF">EK417_19485</name>
</gene>
<reference evidence="1 2" key="1">
    <citation type="submission" date="2019-01" db="EMBL/GenBank/DDBJ databases">
        <authorList>
            <person name="B I."/>
            <person name="Ch S."/>
            <person name="Ch V.R."/>
        </authorList>
    </citation>
    <scope>NUCLEOTIDE SEQUENCE [LARGE SCALE GENOMIC DNA]</scope>
    <source>
        <strain evidence="1 2">JC507</strain>
    </source>
</reference>
<organism evidence="1 2">
    <name type="scientific">Chryseobacterium candidae</name>
    <dbReference type="NCBI Taxonomy" id="1978493"/>
    <lineage>
        <taxon>Bacteria</taxon>
        <taxon>Pseudomonadati</taxon>
        <taxon>Bacteroidota</taxon>
        <taxon>Flavobacteriia</taxon>
        <taxon>Flavobacteriales</taxon>
        <taxon>Weeksellaceae</taxon>
        <taxon>Chryseobacterium group</taxon>
        <taxon>Chryseobacterium</taxon>
    </lineage>
</organism>
<dbReference type="EMBL" id="SDLV01000055">
    <property type="protein sequence ID" value="THV56328.1"/>
    <property type="molecule type" value="Genomic_DNA"/>
</dbReference>
<evidence type="ECO:0000313" key="2">
    <source>
        <dbReference type="Proteomes" id="UP000306038"/>
    </source>
</evidence>
<sequence>MITVRNHLVKNELVENIKTSKIEQENSFFSKKELSDIHIVSEKIRVVDKDIFVVLMPQKDTLYMNQDFHDKNKFWVHYKKYEILKLTAPVGYILKN</sequence>
<name>A0ABY2R2V2_9FLAO</name>
<protein>
    <submittedName>
        <fullName evidence="1">Uncharacterized protein</fullName>
    </submittedName>
</protein>
<dbReference type="Proteomes" id="UP000306038">
    <property type="component" value="Unassembled WGS sequence"/>
</dbReference>
<evidence type="ECO:0000313" key="1">
    <source>
        <dbReference type="EMBL" id="THV56328.1"/>
    </source>
</evidence>
<comment type="caution">
    <text evidence="1">The sequence shown here is derived from an EMBL/GenBank/DDBJ whole genome shotgun (WGS) entry which is preliminary data.</text>
</comment>
<keyword evidence="2" id="KW-1185">Reference proteome</keyword>
<dbReference type="RefSeq" id="WP_136523106.1">
    <property type="nucleotide sequence ID" value="NZ_SDLV01000055.1"/>
</dbReference>
<accession>A0ABY2R2V2</accession>
<proteinExistence type="predicted"/>